<accession>A0A410P590</accession>
<evidence type="ECO:0000256" key="7">
    <source>
        <dbReference type="ARBA" id="ARBA00023136"/>
    </source>
</evidence>
<dbReference type="EMBL" id="CP019384">
    <property type="protein sequence ID" value="QAT17349.1"/>
    <property type="molecule type" value="Genomic_DNA"/>
</dbReference>
<dbReference type="PANTHER" id="PTHR30489:SF0">
    <property type="entry name" value="LIPOPROTEIN-RELEASING SYSTEM TRANSMEMBRANE PROTEIN LOLE"/>
    <property type="match status" value="1"/>
</dbReference>
<sequence length="393" mass="42866">MNLAFFISRRYFLTLQKERFISVISLISCLGIAIGVMALIIVIAVMTGFDNDLKDKIIGANPHIIIQSEDGIADFQQVKSLIEGLRGVRDVAPYVSGQAFLYYKDKVLSLNLKGVDQASESRVTRILGYMEGGRLNLPPGGIVLGKELAAVLGLSVGDEVVLSSPVVGLNTPFKVSGIFHTGMYDYDLNLAFLNIKDAQQFFGVGTLVTQVGVRLDNPYLAPQVKKELNRVLPAGLHSRTWMDINKNFFSALALEKLAMFIILTLIVLVACFNIVSTLIVMVVEKTKDIGILKAVGVSQGQVRRIFTWGGLIIGTGGILFGIIGGIILCLLLKKYQFIQLPQDIYYIDHLPVALRGLDVAMIAGSALLICFLATIYPASKAARLVPADALRYE</sequence>
<keyword evidence="11" id="KW-0449">Lipoprotein</keyword>
<dbReference type="NCBIfam" id="TIGR02212">
    <property type="entry name" value="lolCE"/>
    <property type="match status" value="1"/>
</dbReference>
<keyword evidence="12" id="KW-1185">Reference proteome</keyword>
<dbReference type="KEGG" id="vai:BU251_06210"/>
<name>A0A410P590_VELA1</name>
<proteinExistence type="inferred from homology"/>
<evidence type="ECO:0000256" key="1">
    <source>
        <dbReference type="ARBA" id="ARBA00004651"/>
    </source>
</evidence>
<feature type="domain" description="ABC3 transporter permease C-terminal" evidence="9">
    <location>
        <begin position="260"/>
        <end position="384"/>
    </location>
</feature>
<keyword evidence="3" id="KW-0813">Transport</keyword>
<protein>
    <submittedName>
        <fullName evidence="11">Lipoprotein-releasing system transmembrane protein LolC</fullName>
    </submittedName>
</protein>
<dbReference type="RefSeq" id="WP_128700169.1">
    <property type="nucleotide sequence ID" value="NZ_CP019384.1"/>
</dbReference>
<evidence type="ECO:0000259" key="9">
    <source>
        <dbReference type="Pfam" id="PF02687"/>
    </source>
</evidence>
<evidence type="ECO:0000313" key="11">
    <source>
        <dbReference type="EMBL" id="QAT17349.1"/>
    </source>
</evidence>
<evidence type="ECO:0000256" key="8">
    <source>
        <dbReference type="SAM" id="Phobius"/>
    </source>
</evidence>
<feature type="transmembrane region" description="Helical" evidence="8">
    <location>
        <begin position="20"/>
        <end position="46"/>
    </location>
</feature>
<evidence type="ECO:0000256" key="6">
    <source>
        <dbReference type="ARBA" id="ARBA00022989"/>
    </source>
</evidence>
<dbReference type="Pfam" id="PF02687">
    <property type="entry name" value="FtsX"/>
    <property type="match status" value="1"/>
</dbReference>
<feature type="domain" description="MacB-like periplasmic core" evidence="10">
    <location>
        <begin position="25"/>
        <end position="230"/>
    </location>
</feature>
<dbReference type="InterPro" id="IPR003838">
    <property type="entry name" value="ABC3_permease_C"/>
</dbReference>
<keyword evidence="5 8" id="KW-0812">Transmembrane</keyword>
<evidence type="ECO:0000313" key="12">
    <source>
        <dbReference type="Proteomes" id="UP000287243"/>
    </source>
</evidence>
<evidence type="ECO:0000256" key="5">
    <source>
        <dbReference type="ARBA" id="ARBA00022692"/>
    </source>
</evidence>
<evidence type="ECO:0000256" key="3">
    <source>
        <dbReference type="ARBA" id="ARBA00022448"/>
    </source>
</evidence>
<reference evidence="11 12" key="1">
    <citation type="submission" date="2017-01" db="EMBL/GenBank/DDBJ databases">
        <title>First insights into the biology of 'candidatus Vampirococcus archaeovorus'.</title>
        <authorList>
            <person name="Kizina J."/>
            <person name="Jordan S."/>
            <person name="Stueber K."/>
            <person name="Reinhardt R."/>
            <person name="Harder J."/>
        </authorList>
    </citation>
    <scope>NUCLEOTIDE SEQUENCE [LARGE SCALE GENOMIC DNA]</scope>
    <source>
        <strain evidence="11 12">LiM</strain>
    </source>
</reference>
<feature type="transmembrane region" description="Helical" evidence="8">
    <location>
        <begin position="257"/>
        <end position="283"/>
    </location>
</feature>
<feature type="transmembrane region" description="Helical" evidence="8">
    <location>
        <begin position="352"/>
        <end position="376"/>
    </location>
</feature>
<dbReference type="InterPro" id="IPR011925">
    <property type="entry name" value="LolCE_TM"/>
</dbReference>
<dbReference type="InterPro" id="IPR051447">
    <property type="entry name" value="Lipoprotein-release_system"/>
</dbReference>
<comment type="similarity">
    <text evidence="2">Belongs to the ABC-4 integral membrane protein family. LolC/E subfamily.</text>
</comment>
<dbReference type="InterPro" id="IPR025857">
    <property type="entry name" value="MacB_PCD"/>
</dbReference>
<dbReference type="GO" id="GO:0044874">
    <property type="term" value="P:lipoprotein localization to outer membrane"/>
    <property type="evidence" value="ECO:0007669"/>
    <property type="project" value="TreeGrafter"/>
</dbReference>
<dbReference type="GO" id="GO:0042953">
    <property type="term" value="P:lipoprotein transport"/>
    <property type="evidence" value="ECO:0007669"/>
    <property type="project" value="InterPro"/>
</dbReference>
<evidence type="ECO:0000256" key="2">
    <source>
        <dbReference type="ARBA" id="ARBA00005236"/>
    </source>
</evidence>
<keyword evidence="4" id="KW-1003">Cell membrane</keyword>
<dbReference type="AlphaFoldDB" id="A0A410P590"/>
<evidence type="ECO:0000259" key="10">
    <source>
        <dbReference type="Pfam" id="PF12704"/>
    </source>
</evidence>
<dbReference type="PANTHER" id="PTHR30489">
    <property type="entry name" value="LIPOPROTEIN-RELEASING SYSTEM TRANSMEMBRANE PROTEIN LOLE"/>
    <property type="match status" value="1"/>
</dbReference>
<dbReference type="GO" id="GO:0098797">
    <property type="term" value="C:plasma membrane protein complex"/>
    <property type="evidence" value="ECO:0007669"/>
    <property type="project" value="TreeGrafter"/>
</dbReference>
<keyword evidence="6 8" id="KW-1133">Transmembrane helix</keyword>
<comment type="subcellular location">
    <subcellularLocation>
        <location evidence="1">Cell membrane</location>
        <topology evidence="1">Multi-pass membrane protein</topology>
    </subcellularLocation>
</comment>
<dbReference type="Proteomes" id="UP000287243">
    <property type="component" value="Chromosome"/>
</dbReference>
<evidence type="ECO:0000256" key="4">
    <source>
        <dbReference type="ARBA" id="ARBA00022475"/>
    </source>
</evidence>
<keyword evidence="7 8" id="KW-0472">Membrane</keyword>
<dbReference type="OrthoDB" id="9808461at2"/>
<organism evidence="11 12">
    <name type="scientific">Velamenicoccus archaeovorus</name>
    <dbReference type="NCBI Taxonomy" id="1930593"/>
    <lineage>
        <taxon>Bacteria</taxon>
        <taxon>Pseudomonadati</taxon>
        <taxon>Candidatus Omnitrophota</taxon>
        <taxon>Candidatus Velamenicoccus</taxon>
    </lineage>
</organism>
<dbReference type="Pfam" id="PF12704">
    <property type="entry name" value="MacB_PCD"/>
    <property type="match status" value="1"/>
</dbReference>
<gene>
    <name evidence="11" type="ORF">BU251_06210</name>
</gene>
<feature type="transmembrane region" description="Helical" evidence="8">
    <location>
        <begin position="305"/>
        <end position="332"/>
    </location>
</feature>